<dbReference type="PANTHER" id="PTHR43549">
    <property type="entry name" value="MULTIDRUG RESISTANCE PROTEIN YPNP-RELATED"/>
    <property type="match status" value="1"/>
</dbReference>
<dbReference type="InterPro" id="IPR002528">
    <property type="entry name" value="MATE_fam"/>
</dbReference>
<sequence>MMSQTTGGQIEGITWNTSTGFSTALGSFVAQNFAARKMNRGNRAFRYTLMMMGVLGIVVTMAFMLYGEAIFSAFVPEKAAYEAGGEYLLIIGISQIFMMLEITTQGMFNGLGRTTPPAIISIVFNTLRIPIAMILGNRMGVTGVWWALSISSILKGIILFTWYLILQRRLRIKADI</sequence>
<proteinExistence type="predicted"/>
<name>A0A645GVU4_9ZZZZ</name>
<keyword evidence="6 7" id="KW-0472">Membrane</keyword>
<keyword evidence="5 7" id="KW-1133">Transmembrane helix</keyword>
<keyword evidence="2" id="KW-0813">Transport</keyword>
<evidence type="ECO:0000256" key="2">
    <source>
        <dbReference type="ARBA" id="ARBA00022448"/>
    </source>
</evidence>
<organism evidence="8">
    <name type="scientific">bioreactor metagenome</name>
    <dbReference type="NCBI Taxonomy" id="1076179"/>
    <lineage>
        <taxon>unclassified sequences</taxon>
        <taxon>metagenomes</taxon>
        <taxon>ecological metagenomes</taxon>
    </lineage>
</organism>
<evidence type="ECO:0000256" key="4">
    <source>
        <dbReference type="ARBA" id="ARBA00022692"/>
    </source>
</evidence>
<evidence type="ECO:0000256" key="3">
    <source>
        <dbReference type="ARBA" id="ARBA00022475"/>
    </source>
</evidence>
<feature type="transmembrane region" description="Helical" evidence="7">
    <location>
        <begin position="118"/>
        <end position="137"/>
    </location>
</feature>
<protein>
    <recommendedName>
        <fullName evidence="9">FMN/FAD exporter YeeO</fullName>
    </recommendedName>
</protein>
<keyword evidence="3" id="KW-1003">Cell membrane</keyword>
<feature type="transmembrane region" description="Helical" evidence="7">
    <location>
        <begin position="44"/>
        <end position="67"/>
    </location>
</feature>
<accession>A0A645GVU4</accession>
<reference evidence="8" key="1">
    <citation type="submission" date="2019-08" db="EMBL/GenBank/DDBJ databases">
        <authorList>
            <person name="Kucharzyk K."/>
            <person name="Murdoch R.W."/>
            <person name="Higgins S."/>
            <person name="Loffler F."/>
        </authorList>
    </citation>
    <scope>NUCLEOTIDE SEQUENCE</scope>
</reference>
<dbReference type="InterPro" id="IPR052031">
    <property type="entry name" value="Membrane_Transporter-Flippase"/>
</dbReference>
<evidence type="ECO:0000256" key="7">
    <source>
        <dbReference type="SAM" id="Phobius"/>
    </source>
</evidence>
<evidence type="ECO:0000313" key="8">
    <source>
        <dbReference type="EMBL" id="MPN27763.1"/>
    </source>
</evidence>
<dbReference type="EMBL" id="VSSQ01077763">
    <property type="protein sequence ID" value="MPN27763.1"/>
    <property type="molecule type" value="Genomic_DNA"/>
</dbReference>
<dbReference type="GO" id="GO:0015297">
    <property type="term" value="F:antiporter activity"/>
    <property type="evidence" value="ECO:0007669"/>
    <property type="project" value="InterPro"/>
</dbReference>
<dbReference type="PANTHER" id="PTHR43549:SF3">
    <property type="entry name" value="MULTIDRUG RESISTANCE PROTEIN YPNP-RELATED"/>
    <property type="match status" value="1"/>
</dbReference>
<dbReference type="GO" id="GO:0005886">
    <property type="term" value="C:plasma membrane"/>
    <property type="evidence" value="ECO:0007669"/>
    <property type="project" value="UniProtKB-SubCell"/>
</dbReference>
<feature type="transmembrane region" description="Helical" evidence="7">
    <location>
        <begin position="143"/>
        <end position="166"/>
    </location>
</feature>
<feature type="transmembrane region" description="Helical" evidence="7">
    <location>
        <begin position="87"/>
        <end position="106"/>
    </location>
</feature>
<comment type="subcellular location">
    <subcellularLocation>
        <location evidence="1">Cell membrane</location>
        <topology evidence="1">Multi-pass membrane protein</topology>
    </subcellularLocation>
</comment>
<dbReference type="Pfam" id="PF01554">
    <property type="entry name" value="MatE"/>
    <property type="match status" value="1"/>
</dbReference>
<keyword evidence="4 7" id="KW-0812">Transmembrane</keyword>
<dbReference type="GO" id="GO:0042910">
    <property type="term" value="F:xenobiotic transmembrane transporter activity"/>
    <property type="evidence" value="ECO:0007669"/>
    <property type="project" value="InterPro"/>
</dbReference>
<evidence type="ECO:0008006" key="9">
    <source>
        <dbReference type="Google" id="ProtNLM"/>
    </source>
</evidence>
<evidence type="ECO:0000256" key="5">
    <source>
        <dbReference type="ARBA" id="ARBA00022989"/>
    </source>
</evidence>
<dbReference type="AlphaFoldDB" id="A0A645GVU4"/>
<comment type="caution">
    <text evidence="8">The sequence shown here is derived from an EMBL/GenBank/DDBJ whole genome shotgun (WGS) entry which is preliminary data.</text>
</comment>
<gene>
    <name evidence="8" type="ORF">SDC9_175197</name>
</gene>
<evidence type="ECO:0000256" key="1">
    <source>
        <dbReference type="ARBA" id="ARBA00004651"/>
    </source>
</evidence>
<evidence type="ECO:0000256" key="6">
    <source>
        <dbReference type="ARBA" id="ARBA00023136"/>
    </source>
</evidence>